<dbReference type="RefSeq" id="WP_326505112.1">
    <property type="nucleotide sequence ID" value="NZ_JAWIIV010000002.1"/>
</dbReference>
<feature type="transmembrane region" description="Helical" evidence="1">
    <location>
        <begin position="123"/>
        <end position="147"/>
    </location>
</feature>
<feature type="transmembrane region" description="Helical" evidence="1">
    <location>
        <begin position="61"/>
        <end position="82"/>
    </location>
</feature>
<organism evidence="2 3">
    <name type="scientific">Noviherbaspirillum album</name>
    <dbReference type="NCBI Taxonomy" id="3080276"/>
    <lineage>
        <taxon>Bacteria</taxon>
        <taxon>Pseudomonadati</taxon>
        <taxon>Pseudomonadota</taxon>
        <taxon>Betaproteobacteria</taxon>
        <taxon>Burkholderiales</taxon>
        <taxon>Oxalobacteraceae</taxon>
        <taxon>Noviherbaspirillum</taxon>
    </lineage>
</organism>
<comment type="caution">
    <text evidence="2">The sequence shown here is derived from an EMBL/GenBank/DDBJ whole genome shotgun (WGS) entry which is preliminary data.</text>
</comment>
<keyword evidence="1" id="KW-0472">Membrane</keyword>
<keyword evidence="1" id="KW-0812">Transmembrane</keyword>
<reference evidence="2 3" key="1">
    <citation type="submission" date="2023-10" db="EMBL/GenBank/DDBJ databases">
        <title>Noviherbaspirillum sp. CPCC 100848 genome assembly.</title>
        <authorList>
            <person name="Li X.Y."/>
            <person name="Fang X.M."/>
        </authorList>
    </citation>
    <scope>NUCLEOTIDE SEQUENCE [LARGE SCALE GENOMIC DNA]</scope>
    <source>
        <strain evidence="2 3">CPCC 100848</strain>
    </source>
</reference>
<evidence type="ECO:0000313" key="3">
    <source>
        <dbReference type="Proteomes" id="UP001352263"/>
    </source>
</evidence>
<feature type="transmembrane region" description="Helical" evidence="1">
    <location>
        <begin position="12"/>
        <end position="30"/>
    </location>
</feature>
<dbReference type="EMBL" id="JAWIIV010000002">
    <property type="protein sequence ID" value="MEC4718389.1"/>
    <property type="molecule type" value="Genomic_DNA"/>
</dbReference>
<evidence type="ECO:0000256" key="1">
    <source>
        <dbReference type="SAM" id="Phobius"/>
    </source>
</evidence>
<protein>
    <recommendedName>
        <fullName evidence="4">Transmembrane protein</fullName>
    </recommendedName>
</protein>
<evidence type="ECO:0000313" key="2">
    <source>
        <dbReference type="EMBL" id="MEC4718389.1"/>
    </source>
</evidence>
<keyword evidence="1" id="KW-1133">Transmembrane helix</keyword>
<name>A0ABU6J426_9BURK</name>
<sequence length="156" mass="16411">MENKNITTLQDTSLAAVISLTLVIVVVLTGDPLYLGVWYYLVVPSVIVGICIAIRPAPMFLTGAATAITTSLLAFMVVNWTAAKPEGLLGLGHIFSLPGGVLAAIVSAFVARSTAGAKPVTQFMLGFMGFGLGYFMNQLVVCNTVMWCGLLSAPVR</sequence>
<proteinExistence type="predicted"/>
<feature type="transmembrane region" description="Helical" evidence="1">
    <location>
        <begin position="36"/>
        <end position="54"/>
    </location>
</feature>
<feature type="transmembrane region" description="Helical" evidence="1">
    <location>
        <begin position="88"/>
        <end position="111"/>
    </location>
</feature>
<gene>
    <name evidence="2" type="ORF">RY831_04480</name>
</gene>
<accession>A0ABU6J426</accession>
<keyword evidence="3" id="KW-1185">Reference proteome</keyword>
<dbReference type="Proteomes" id="UP001352263">
    <property type="component" value="Unassembled WGS sequence"/>
</dbReference>
<evidence type="ECO:0008006" key="4">
    <source>
        <dbReference type="Google" id="ProtNLM"/>
    </source>
</evidence>